<evidence type="ECO:0000313" key="1">
    <source>
        <dbReference type="EnsemblMetazoa" id="CJA26600.1"/>
    </source>
</evidence>
<protein>
    <submittedName>
        <fullName evidence="1">Uncharacterized protein</fullName>
    </submittedName>
</protein>
<keyword evidence="2" id="KW-1185">Reference proteome</keyword>
<organism evidence="1 2">
    <name type="scientific">Caenorhabditis japonica</name>
    <dbReference type="NCBI Taxonomy" id="281687"/>
    <lineage>
        <taxon>Eukaryota</taxon>
        <taxon>Metazoa</taxon>
        <taxon>Ecdysozoa</taxon>
        <taxon>Nematoda</taxon>
        <taxon>Chromadorea</taxon>
        <taxon>Rhabditida</taxon>
        <taxon>Rhabditina</taxon>
        <taxon>Rhabditomorpha</taxon>
        <taxon>Rhabditoidea</taxon>
        <taxon>Rhabditidae</taxon>
        <taxon>Peloderinae</taxon>
        <taxon>Caenorhabditis</taxon>
    </lineage>
</organism>
<sequence length="98" mass="11059">MRSEIFPKSDGCDEGNGPTATIIAKWPELKRKRKGHDIEGQVIRIKERKGHMIFQCSPPDNLRKNSCLPIYPIRRGSFLILGINCTPARDNSDPVNTL</sequence>
<reference evidence="1" key="2">
    <citation type="submission" date="2022-06" db="UniProtKB">
        <authorList>
            <consortium name="EnsemblMetazoa"/>
        </authorList>
    </citation>
    <scope>IDENTIFICATION</scope>
    <source>
        <strain evidence="1">DF5081</strain>
    </source>
</reference>
<dbReference type="AlphaFoldDB" id="A0A8R1I707"/>
<dbReference type="Proteomes" id="UP000005237">
    <property type="component" value="Unassembled WGS sequence"/>
</dbReference>
<dbReference type="EnsemblMetazoa" id="CJA26600.1">
    <property type="protein sequence ID" value="CJA26600.1"/>
    <property type="gene ID" value="WBGene00182172"/>
</dbReference>
<name>A0A8R1I707_CAEJA</name>
<reference evidence="2" key="1">
    <citation type="submission" date="2010-08" db="EMBL/GenBank/DDBJ databases">
        <authorList>
            <consortium name="Caenorhabditis japonica Sequencing Consortium"/>
            <person name="Wilson R.K."/>
        </authorList>
    </citation>
    <scope>NUCLEOTIDE SEQUENCE [LARGE SCALE GENOMIC DNA]</scope>
    <source>
        <strain evidence="2">DF5081</strain>
    </source>
</reference>
<accession>A0A8R1I707</accession>
<proteinExistence type="predicted"/>
<evidence type="ECO:0000313" key="2">
    <source>
        <dbReference type="Proteomes" id="UP000005237"/>
    </source>
</evidence>